<proteinExistence type="predicted"/>
<dbReference type="AlphaFoldDB" id="A0A7S0PW39"/>
<feature type="domain" description="JmjC" evidence="2">
    <location>
        <begin position="81"/>
        <end position="240"/>
    </location>
</feature>
<dbReference type="EMBL" id="HBEV01015139">
    <property type="protein sequence ID" value="CAD8594368.1"/>
    <property type="molecule type" value="Transcribed_RNA"/>
</dbReference>
<evidence type="ECO:0000259" key="2">
    <source>
        <dbReference type="PROSITE" id="PS51184"/>
    </source>
</evidence>
<reference evidence="3" key="1">
    <citation type="submission" date="2021-01" db="EMBL/GenBank/DDBJ databases">
        <authorList>
            <person name="Corre E."/>
            <person name="Pelletier E."/>
            <person name="Niang G."/>
            <person name="Scheremetjew M."/>
            <person name="Finn R."/>
            <person name="Kale V."/>
            <person name="Holt S."/>
            <person name="Cochrane G."/>
            <person name="Meng A."/>
            <person name="Brown T."/>
            <person name="Cohen L."/>
        </authorList>
    </citation>
    <scope>NUCLEOTIDE SEQUENCE</scope>
    <source>
        <strain evidence="3">CCMP494</strain>
    </source>
</reference>
<evidence type="ECO:0000256" key="1">
    <source>
        <dbReference type="SAM" id="MobiDB-lite"/>
    </source>
</evidence>
<feature type="region of interest" description="Disordered" evidence="1">
    <location>
        <begin position="456"/>
        <end position="481"/>
    </location>
</feature>
<dbReference type="InterPro" id="IPR003347">
    <property type="entry name" value="JmjC_dom"/>
</dbReference>
<sequence length="481" mass="54412">MSTSWRVPCMRSKDDGTLEPDSSLFDLLRRGFCDGNVREIIALCRDADNVPYTPEEIDEMMEDLNNNGHTLNLPFCFTEGAMALKNSILNQVFRGCFMGGGGRYEDDDPNFISVMDLEVGVYITRAHGAEATWHYDNNHNFTFQLFGSKDWHTVEDGNNVNVIGSRGLRDPPRNRAEQVNRTPNFSKERITRLEAGMGIYVPPGHWHRVVPVTEDPVCLSIDIRIASVTMARWFCENVFAKFMCEPSFGYIKDTGQNETLEQDVAIGWHKYRYLHPRRFPGDFLHTCLSRHVEHLKAVLSGDWRYRFCDPPVAMPFEPDLSDGMDLCASLEFLIDKLTEESTDRLAELAKEMKEGYVRKWKVALTPFVAVTKKEADDGVVLHMRHTSGLTNMDYQRYGILCPFDCETLIDRIIDRALTSDDVRAILDGYEVGRDAEGDLLTLLTWSNFVNLEPESPAARPAATRASSGVGSTGVGAKRRRG</sequence>
<feature type="compositionally biased region" description="Low complexity" evidence="1">
    <location>
        <begin position="456"/>
        <end position="469"/>
    </location>
</feature>
<accession>A0A7S0PW39</accession>
<dbReference type="Gene3D" id="2.60.120.650">
    <property type="entry name" value="Cupin"/>
    <property type="match status" value="1"/>
</dbReference>
<organism evidence="3">
    <name type="scientific">Micromonas pusilla</name>
    <name type="common">Picoplanktonic green alga</name>
    <name type="synonym">Chromulina pusilla</name>
    <dbReference type="NCBI Taxonomy" id="38833"/>
    <lineage>
        <taxon>Eukaryota</taxon>
        <taxon>Viridiplantae</taxon>
        <taxon>Chlorophyta</taxon>
        <taxon>Mamiellophyceae</taxon>
        <taxon>Mamiellales</taxon>
        <taxon>Mamiellaceae</taxon>
        <taxon>Micromonas</taxon>
    </lineage>
</organism>
<dbReference type="SUPFAM" id="SSF51197">
    <property type="entry name" value="Clavaminate synthase-like"/>
    <property type="match status" value="1"/>
</dbReference>
<evidence type="ECO:0000313" key="3">
    <source>
        <dbReference type="EMBL" id="CAD8594368.1"/>
    </source>
</evidence>
<dbReference type="Pfam" id="PF08007">
    <property type="entry name" value="JmjC_2"/>
    <property type="match status" value="1"/>
</dbReference>
<gene>
    <name evidence="3" type="ORF">MSP1404_LOCUS11772</name>
</gene>
<dbReference type="PROSITE" id="PS51184">
    <property type="entry name" value="JMJC"/>
    <property type="match status" value="1"/>
</dbReference>
<protein>
    <recommendedName>
        <fullName evidence="2">JmjC domain-containing protein</fullName>
    </recommendedName>
</protein>
<name>A0A7S0PW39_MICPS</name>